<dbReference type="GO" id="GO:0033617">
    <property type="term" value="P:mitochondrial respiratory chain complex IV assembly"/>
    <property type="evidence" value="ECO:0007669"/>
    <property type="project" value="TreeGrafter"/>
</dbReference>
<keyword evidence="8" id="KW-0539">Nucleus</keyword>
<comment type="subcellular location">
    <subcellularLocation>
        <location evidence="2">Cytoplasm</location>
    </subcellularLocation>
    <subcellularLocation>
        <location evidence="3">Mitochondrion intermembrane space</location>
    </subcellularLocation>
    <subcellularLocation>
        <location evidence="1">Nucleus</location>
    </subcellularLocation>
</comment>
<dbReference type="GO" id="GO:0005634">
    <property type="term" value="C:nucleus"/>
    <property type="evidence" value="ECO:0007669"/>
    <property type="project" value="UniProtKB-SubCell"/>
</dbReference>
<evidence type="ECO:0000256" key="8">
    <source>
        <dbReference type="ARBA" id="ARBA00023242"/>
    </source>
</evidence>
<organism evidence="10 11">
    <name type="scientific">Microdochium bolleyi</name>
    <dbReference type="NCBI Taxonomy" id="196109"/>
    <lineage>
        <taxon>Eukaryota</taxon>
        <taxon>Fungi</taxon>
        <taxon>Dikarya</taxon>
        <taxon>Ascomycota</taxon>
        <taxon>Pezizomycotina</taxon>
        <taxon>Sordariomycetes</taxon>
        <taxon>Xylariomycetidae</taxon>
        <taxon>Xylariales</taxon>
        <taxon>Microdochiaceae</taxon>
        <taxon>Microdochium</taxon>
    </lineage>
</organism>
<dbReference type="Proteomes" id="UP000070501">
    <property type="component" value="Unassembled WGS sequence"/>
</dbReference>
<keyword evidence="5" id="KW-0963">Cytoplasm</keyword>
<dbReference type="EMBL" id="KQ964253">
    <property type="protein sequence ID" value="KXJ90265.1"/>
    <property type="molecule type" value="Genomic_DNA"/>
</dbReference>
<evidence type="ECO:0000256" key="1">
    <source>
        <dbReference type="ARBA" id="ARBA00004123"/>
    </source>
</evidence>
<feature type="region of interest" description="Disordered" evidence="9">
    <location>
        <begin position="1"/>
        <end position="23"/>
    </location>
</feature>
<dbReference type="GO" id="GO:0005758">
    <property type="term" value="C:mitochondrial intermembrane space"/>
    <property type="evidence" value="ECO:0007669"/>
    <property type="project" value="UniProtKB-SubCell"/>
</dbReference>
<dbReference type="SUPFAM" id="SSF47694">
    <property type="entry name" value="Cytochrome c oxidase subunit h"/>
    <property type="match status" value="1"/>
</dbReference>
<reference evidence="11" key="1">
    <citation type="submission" date="2016-02" db="EMBL/GenBank/DDBJ databases">
        <title>Draft genome sequence of Microdochium bolleyi, a fungal endophyte of beachgrass.</title>
        <authorList>
            <consortium name="DOE Joint Genome Institute"/>
            <person name="David A.S."/>
            <person name="May G."/>
            <person name="Haridas S."/>
            <person name="Lim J."/>
            <person name="Wang M."/>
            <person name="Labutti K."/>
            <person name="Lipzen A."/>
            <person name="Barry K."/>
            <person name="Grigoriev I.V."/>
        </authorList>
    </citation>
    <scope>NUCLEOTIDE SEQUENCE [LARGE SCALE GENOMIC DNA]</scope>
    <source>
        <strain evidence="11">J235TASD1</strain>
    </source>
</reference>
<keyword evidence="11" id="KW-1185">Reference proteome</keyword>
<keyword evidence="6" id="KW-0496">Mitochondrion</keyword>
<evidence type="ECO:0000256" key="6">
    <source>
        <dbReference type="ARBA" id="ARBA00023128"/>
    </source>
</evidence>
<accession>A0A136IZ61</accession>
<dbReference type="FunCoup" id="A0A136IZ61">
    <property type="interactions" value="165"/>
</dbReference>
<dbReference type="PANTHER" id="PTHR47677">
    <property type="entry name" value="CYTOCHROME C OXIDASE ASSEMBLY FACTOR 6"/>
    <property type="match status" value="1"/>
</dbReference>
<evidence type="ECO:0000256" key="3">
    <source>
        <dbReference type="ARBA" id="ARBA00004569"/>
    </source>
</evidence>
<proteinExistence type="inferred from homology"/>
<gene>
    <name evidence="10" type="ORF">Micbo1qcDRAFT_149157</name>
</gene>
<keyword evidence="7" id="KW-1015">Disulfide bond</keyword>
<dbReference type="OrthoDB" id="5545577at2759"/>
<dbReference type="Gene3D" id="1.10.10.140">
    <property type="entry name" value="Cytochrome c oxidase, subunit VIb"/>
    <property type="match status" value="1"/>
</dbReference>
<sequence length="118" mass="13510">MGVLGYFTTSPDDKRKEEVRTGAVAPDRSERKRCWEARDSYFRCLDKHDVIDSVTGEGKTIADRECAAENKVFEQDCATAWVTYFKKFRVAEYQKKKTLERLQKEGANSMSADSAAKR</sequence>
<evidence type="ECO:0000256" key="5">
    <source>
        <dbReference type="ARBA" id="ARBA00022490"/>
    </source>
</evidence>
<name>A0A136IZ61_9PEZI</name>
<evidence type="ECO:0000313" key="11">
    <source>
        <dbReference type="Proteomes" id="UP000070501"/>
    </source>
</evidence>
<dbReference type="InterPro" id="IPR048280">
    <property type="entry name" value="COX6B-like"/>
</dbReference>
<protein>
    <submittedName>
        <fullName evidence="10">Cytochrome oxidase c subunit VIb-domain-containing protein</fullName>
    </submittedName>
</protein>
<comment type="similarity">
    <text evidence="4">Belongs to the cytochrome c oxidase subunit 6B family.</text>
</comment>
<dbReference type="STRING" id="196109.A0A136IZ61"/>
<evidence type="ECO:0000256" key="4">
    <source>
        <dbReference type="ARBA" id="ARBA00006425"/>
    </source>
</evidence>
<evidence type="ECO:0000313" key="10">
    <source>
        <dbReference type="EMBL" id="KXJ90265.1"/>
    </source>
</evidence>
<dbReference type="PROSITE" id="PS51808">
    <property type="entry name" value="CHCH"/>
    <property type="match status" value="1"/>
</dbReference>
<dbReference type="InterPro" id="IPR048281">
    <property type="entry name" value="COA6_fun"/>
</dbReference>
<dbReference type="FunFam" id="1.10.10.140:FF:000003">
    <property type="entry name" value="Cytochrome c oxidase assembly factor 6"/>
    <property type="match status" value="1"/>
</dbReference>
<dbReference type="InterPro" id="IPR036549">
    <property type="entry name" value="CX6/COA6-like_sf"/>
</dbReference>
<dbReference type="InParanoid" id="A0A136IZ61"/>
<dbReference type="PANTHER" id="PTHR47677:SF1">
    <property type="entry name" value="CYTOCHROME C OXIDASE ASSEMBLY FACTOR 6"/>
    <property type="match status" value="1"/>
</dbReference>
<dbReference type="Pfam" id="PF02297">
    <property type="entry name" value="COX6B"/>
    <property type="match status" value="1"/>
</dbReference>
<feature type="compositionally biased region" description="Basic and acidic residues" evidence="9">
    <location>
        <begin position="11"/>
        <end position="20"/>
    </location>
</feature>
<evidence type="ECO:0000256" key="9">
    <source>
        <dbReference type="SAM" id="MobiDB-lite"/>
    </source>
</evidence>
<dbReference type="AlphaFoldDB" id="A0A136IZ61"/>
<evidence type="ECO:0000256" key="7">
    <source>
        <dbReference type="ARBA" id="ARBA00023157"/>
    </source>
</evidence>
<evidence type="ECO:0000256" key="2">
    <source>
        <dbReference type="ARBA" id="ARBA00004496"/>
    </source>
</evidence>